<evidence type="ECO:0000313" key="2">
    <source>
        <dbReference type="EMBL" id="CAB3382507.1"/>
    </source>
</evidence>
<dbReference type="Proteomes" id="UP000494165">
    <property type="component" value="Unassembled WGS sequence"/>
</dbReference>
<accession>A0A8S1DPJ2</accession>
<organism evidence="2 3">
    <name type="scientific">Cloeon dipterum</name>
    <dbReference type="NCBI Taxonomy" id="197152"/>
    <lineage>
        <taxon>Eukaryota</taxon>
        <taxon>Metazoa</taxon>
        <taxon>Ecdysozoa</taxon>
        <taxon>Arthropoda</taxon>
        <taxon>Hexapoda</taxon>
        <taxon>Insecta</taxon>
        <taxon>Pterygota</taxon>
        <taxon>Palaeoptera</taxon>
        <taxon>Ephemeroptera</taxon>
        <taxon>Pisciforma</taxon>
        <taxon>Baetidae</taxon>
        <taxon>Cloeon</taxon>
    </lineage>
</organism>
<gene>
    <name evidence="2" type="ORF">CLODIP_2_CD03767</name>
</gene>
<evidence type="ECO:0000256" key="1">
    <source>
        <dbReference type="SAM" id="MobiDB-lite"/>
    </source>
</evidence>
<keyword evidence="3" id="KW-1185">Reference proteome</keyword>
<feature type="region of interest" description="Disordered" evidence="1">
    <location>
        <begin position="1"/>
        <end position="31"/>
    </location>
</feature>
<feature type="region of interest" description="Disordered" evidence="1">
    <location>
        <begin position="94"/>
        <end position="116"/>
    </location>
</feature>
<feature type="compositionally biased region" description="Basic residues" evidence="1">
    <location>
        <begin position="1"/>
        <end position="15"/>
    </location>
</feature>
<proteinExistence type="predicted"/>
<dbReference type="EMBL" id="CADEPI010000274">
    <property type="protein sequence ID" value="CAB3382507.1"/>
    <property type="molecule type" value="Genomic_DNA"/>
</dbReference>
<protein>
    <submittedName>
        <fullName evidence="2">Uncharacterized protein</fullName>
    </submittedName>
</protein>
<evidence type="ECO:0000313" key="3">
    <source>
        <dbReference type="Proteomes" id="UP000494165"/>
    </source>
</evidence>
<dbReference type="AlphaFoldDB" id="A0A8S1DPJ2"/>
<name>A0A8S1DPJ2_9INSE</name>
<comment type="caution">
    <text evidence="2">The sequence shown here is derived from an EMBL/GenBank/DDBJ whole genome shotgun (WGS) entry which is preliminary data.</text>
</comment>
<reference evidence="2 3" key="1">
    <citation type="submission" date="2020-04" db="EMBL/GenBank/DDBJ databases">
        <authorList>
            <person name="Alioto T."/>
            <person name="Alioto T."/>
            <person name="Gomez Garrido J."/>
        </authorList>
    </citation>
    <scope>NUCLEOTIDE SEQUENCE [LARGE SCALE GENOMIC DNA]</scope>
</reference>
<sequence>MGTRARRARAPKSRKTGGEEQPLEHLTVPSPSQAVLSGSFAAAAAAAPASSNALHARPKSVGGERTVAICRPEHAPPKDVDPFVYVLCEVALTPDTHARNPPAKEQQHQLTELTRN</sequence>